<organism evidence="14 15">
    <name type="scientific">[Clostridium] clostridioforme 90A8</name>
    <dbReference type="NCBI Taxonomy" id="999408"/>
    <lineage>
        <taxon>Bacteria</taxon>
        <taxon>Bacillati</taxon>
        <taxon>Bacillota</taxon>
        <taxon>Clostridia</taxon>
        <taxon>Lachnospirales</taxon>
        <taxon>Lachnospiraceae</taxon>
        <taxon>Enterocloster</taxon>
    </lineage>
</organism>
<name>A0A0E2H574_9FIRM</name>
<comment type="catalytic activity">
    <reaction evidence="11">
        <text>DNA(n) + a 2'-deoxyribonucleoside 5'-triphosphate = DNA(n+1) + diphosphate</text>
        <dbReference type="Rhea" id="RHEA:22508"/>
        <dbReference type="Rhea" id="RHEA-COMP:17339"/>
        <dbReference type="Rhea" id="RHEA-COMP:17340"/>
        <dbReference type="ChEBI" id="CHEBI:33019"/>
        <dbReference type="ChEBI" id="CHEBI:61560"/>
        <dbReference type="ChEBI" id="CHEBI:173112"/>
        <dbReference type="EC" id="2.7.7.7"/>
    </reaction>
</comment>
<sequence>MSYTALYRKWRPVSFEDVKGQDPIVQTLKNQITSERIGHAYLFCGTRGTGKTSIAKIFARAVNCEHPVDGSPCNECPTCRSIQSGSSMNVVEIDAASNNGVENIRDIREQVQYPPTEGRYRVYIIDEVHMLSIGAFNALLKTLEEPPSYVIFILATTEVHKIPITILSRCQRYDFKRISLETIADRLRELTQAEQIQVEDKALLYVAKAADGSLRDALSLLDQCVAFHYGRVLTYDNALEVLGAVDSSVFSQMFGAIVEGRTRDCICSLEEIVIQGRELGQFVTDFIWYMRNLLLIRSADDAEGLVDMSEENLKQLRSDAGKADGTTLMRYIRIFSELSNQLRYASQKRVLVEVALIKLTRPSMEPNLDAILQRLGDLEAQMEDLEAGRMAIPVTAAYQAAGSPPAGQVPQAGAGPGQDGGTAPQTAAPYAPGLQAEPGVMPEKVALPRAQLEDLKLVRNEWAKIVRSMGGGARSYLRDTVVEPGGEGCLTIVFMDPMNYDMGKRPTVIGELERYVEANFSRSIYFKTRLAGRGERLNTIYVTQEELEEKIHMDITYEDE</sequence>
<dbReference type="RefSeq" id="WP_002594165.1">
    <property type="nucleotide sequence ID" value="NZ_KB850985.1"/>
</dbReference>
<dbReference type="PANTHER" id="PTHR11669">
    <property type="entry name" value="REPLICATION FACTOR C / DNA POLYMERASE III GAMMA-TAU SUBUNIT"/>
    <property type="match status" value="1"/>
</dbReference>
<dbReference type="EC" id="2.7.7.7" evidence="2"/>
<dbReference type="GO" id="GO:0006261">
    <property type="term" value="P:DNA-templated DNA replication"/>
    <property type="evidence" value="ECO:0007669"/>
    <property type="project" value="TreeGrafter"/>
</dbReference>
<evidence type="ECO:0000259" key="13">
    <source>
        <dbReference type="SMART" id="SM00382"/>
    </source>
</evidence>
<proteinExistence type="inferred from homology"/>
<keyword evidence="9" id="KW-0067">ATP-binding</keyword>
<evidence type="ECO:0000256" key="7">
    <source>
        <dbReference type="ARBA" id="ARBA00022741"/>
    </source>
</evidence>
<dbReference type="FunFam" id="3.40.50.300:FF:000014">
    <property type="entry name" value="DNA polymerase III subunit gamma/tau"/>
    <property type="match status" value="1"/>
</dbReference>
<dbReference type="EMBL" id="AGYR01000051">
    <property type="protein sequence ID" value="ENZ09305.1"/>
    <property type="molecule type" value="Genomic_DNA"/>
</dbReference>
<dbReference type="GO" id="GO:0046872">
    <property type="term" value="F:metal ion binding"/>
    <property type="evidence" value="ECO:0007669"/>
    <property type="project" value="UniProtKB-KW"/>
</dbReference>
<protein>
    <recommendedName>
        <fullName evidence="2">DNA-directed DNA polymerase</fullName>
        <ecNumber evidence="2">2.7.7.7</ecNumber>
    </recommendedName>
</protein>
<dbReference type="HOGENOM" id="CLU_006229_0_3_9"/>
<dbReference type="Proteomes" id="UP000013085">
    <property type="component" value="Unassembled WGS sequence"/>
</dbReference>
<dbReference type="PANTHER" id="PTHR11669:SF0">
    <property type="entry name" value="PROTEIN STICHEL-LIKE 2"/>
    <property type="match status" value="1"/>
</dbReference>
<dbReference type="Pfam" id="PF13177">
    <property type="entry name" value="DNA_pol3_delta2"/>
    <property type="match status" value="1"/>
</dbReference>
<evidence type="ECO:0000256" key="8">
    <source>
        <dbReference type="ARBA" id="ARBA00022833"/>
    </source>
</evidence>
<evidence type="ECO:0000256" key="4">
    <source>
        <dbReference type="ARBA" id="ARBA00022695"/>
    </source>
</evidence>
<reference evidence="14 15" key="1">
    <citation type="submission" date="2013-01" db="EMBL/GenBank/DDBJ databases">
        <title>The Genome Sequence of Clostridium clostridioforme 90A8.</title>
        <authorList>
            <consortium name="The Broad Institute Genome Sequencing Platform"/>
            <person name="Earl A."/>
            <person name="Ward D."/>
            <person name="Feldgarden M."/>
            <person name="Gevers D."/>
            <person name="Courvalin P."/>
            <person name="Lambert T."/>
            <person name="Walker B."/>
            <person name="Young S.K."/>
            <person name="Zeng Q."/>
            <person name="Gargeya S."/>
            <person name="Fitzgerald M."/>
            <person name="Haas B."/>
            <person name="Abouelleil A."/>
            <person name="Alvarado L."/>
            <person name="Arachchi H.M."/>
            <person name="Berlin A.M."/>
            <person name="Chapman S.B."/>
            <person name="Dewar J."/>
            <person name="Goldberg J."/>
            <person name="Griggs A."/>
            <person name="Gujja S."/>
            <person name="Hansen M."/>
            <person name="Howarth C."/>
            <person name="Imamovic A."/>
            <person name="Larimer J."/>
            <person name="McCowan C."/>
            <person name="Murphy C."/>
            <person name="Neiman D."/>
            <person name="Pearson M."/>
            <person name="Priest M."/>
            <person name="Roberts A."/>
            <person name="Saif S."/>
            <person name="Shea T."/>
            <person name="Sisk P."/>
            <person name="Sykes S."/>
            <person name="Wortman J."/>
            <person name="Nusbaum C."/>
            <person name="Birren B."/>
        </authorList>
    </citation>
    <scope>NUCLEOTIDE SEQUENCE [LARGE SCALE GENOMIC DNA]</scope>
    <source>
        <strain evidence="14 15">90A8</strain>
    </source>
</reference>
<dbReference type="InterPro" id="IPR045085">
    <property type="entry name" value="HLD_clamp_pol_III_gamma_tau"/>
</dbReference>
<dbReference type="SUPFAM" id="SSF48019">
    <property type="entry name" value="post-AAA+ oligomerization domain-like"/>
    <property type="match status" value="1"/>
</dbReference>
<dbReference type="FunFam" id="1.10.8.60:FF:000013">
    <property type="entry name" value="DNA polymerase III subunit gamma/tau"/>
    <property type="match status" value="1"/>
</dbReference>
<dbReference type="NCBIfam" id="NF004046">
    <property type="entry name" value="PRK05563.1"/>
    <property type="match status" value="1"/>
</dbReference>
<feature type="domain" description="AAA+ ATPase" evidence="13">
    <location>
        <begin position="37"/>
        <end position="179"/>
    </location>
</feature>
<keyword evidence="3" id="KW-0808">Transferase</keyword>
<dbReference type="Gene3D" id="1.20.272.10">
    <property type="match status" value="1"/>
</dbReference>
<dbReference type="InterPro" id="IPR003593">
    <property type="entry name" value="AAA+_ATPase"/>
</dbReference>
<evidence type="ECO:0000256" key="1">
    <source>
        <dbReference type="ARBA" id="ARBA00006360"/>
    </source>
</evidence>
<dbReference type="Gene3D" id="3.40.50.300">
    <property type="entry name" value="P-loop containing nucleotide triphosphate hydrolases"/>
    <property type="match status" value="1"/>
</dbReference>
<dbReference type="Pfam" id="PF12169">
    <property type="entry name" value="DNA_pol3_gamma3"/>
    <property type="match status" value="1"/>
</dbReference>
<dbReference type="GO" id="GO:0005524">
    <property type="term" value="F:ATP binding"/>
    <property type="evidence" value="ECO:0007669"/>
    <property type="project" value="UniProtKB-KW"/>
</dbReference>
<dbReference type="InterPro" id="IPR012763">
    <property type="entry name" value="DNA_pol_III_sug/sutau_N"/>
</dbReference>
<dbReference type="InterPro" id="IPR022754">
    <property type="entry name" value="DNA_pol_III_gamma-3"/>
</dbReference>
<dbReference type="GeneID" id="57962944"/>
<dbReference type="GO" id="GO:0003677">
    <property type="term" value="F:DNA binding"/>
    <property type="evidence" value="ECO:0007669"/>
    <property type="project" value="InterPro"/>
</dbReference>
<keyword evidence="4" id="KW-0548">Nucleotidyltransferase</keyword>
<dbReference type="GO" id="GO:0003887">
    <property type="term" value="F:DNA-directed DNA polymerase activity"/>
    <property type="evidence" value="ECO:0007669"/>
    <property type="project" value="UniProtKB-KW"/>
</dbReference>
<evidence type="ECO:0000256" key="12">
    <source>
        <dbReference type="SAM" id="MobiDB-lite"/>
    </source>
</evidence>
<dbReference type="Pfam" id="PF22608">
    <property type="entry name" value="DNAX_ATPase_lid"/>
    <property type="match status" value="1"/>
</dbReference>
<keyword evidence="10" id="KW-0239">DNA-directed DNA polymerase</keyword>
<evidence type="ECO:0000256" key="2">
    <source>
        <dbReference type="ARBA" id="ARBA00012417"/>
    </source>
</evidence>
<evidence type="ECO:0000256" key="3">
    <source>
        <dbReference type="ARBA" id="ARBA00022679"/>
    </source>
</evidence>
<evidence type="ECO:0000256" key="9">
    <source>
        <dbReference type="ARBA" id="ARBA00022840"/>
    </source>
</evidence>
<dbReference type="InterPro" id="IPR050238">
    <property type="entry name" value="DNA_Rep/Repair_Clamp_Loader"/>
</dbReference>
<dbReference type="AlphaFoldDB" id="A0A0E2H574"/>
<feature type="compositionally biased region" description="Low complexity" evidence="12">
    <location>
        <begin position="401"/>
        <end position="413"/>
    </location>
</feature>
<evidence type="ECO:0000313" key="15">
    <source>
        <dbReference type="Proteomes" id="UP000013085"/>
    </source>
</evidence>
<dbReference type="NCBIfam" id="TIGR02397">
    <property type="entry name" value="dnaX_nterm"/>
    <property type="match status" value="1"/>
</dbReference>
<keyword evidence="5" id="KW-0235">DNA replication</keyword>
<dbReference type="CDD" id="cd18137">
    <property type="entry name" value="HLD_clamp_pol_III_gamma_tau"/>
    <property type="match status" value="1"/>
</dbReference>
<evidence type="ECO:0000256" key="6">
    <source>
        <dbReference type="ARBA" id="ARBA00022723"/>
    </source>
</evidence>
<dbReference type="SUPFAM" id="SSF52540">
    <property type="entry name" value="P-loop containing nucleoside triphosphate hydrolases"/>
    <property type="match status" value="1"/>
</dbReference>
<feature type="region of interest" description="Disordered" evidence="12">
    <location>
        <begin position="401"/>
        <end position="428"/>
    </location>
</feature>
<accession>A0A0E2H574</accession>
<keyword evidence="8" id="KW-0862">Zinc</keyword>
<dbReference type="Gene3D" id="1.10.8.60">
    <property type="match status" value="1"/>
</dbReference>
<dbReference type="CDD" id="cd00009">
    <property type="entry name" value="AAA"/>
    <property type="match status" value="1"/>
</dbReference>
<gene>
    <name evidence="14" type="ORF">HMPREF1090_04446</name>
</gene>
<evidence type="ECO:0000256" key="11">
    <source>
        <dbReference type="ARBA" id="ARBA00049244"/>
    </source>
</evidence>
<evidence type="ECO:0000256" key="5">
    <source>
        <dbReference type="ARBA" id="ARBA00022705"/>
    </source>
</evidence>
<dbReference type="GO" id="GO:0009360">
    <property type="term" value="C:DNA polymerase III complex"/>
    <property type="evidence" value="ECO:0007669"/>
    <property type="project" value="InterPro"/>
</dbReference>
<evidence type="ECO:0000256" key="10">
    <source>
        <dbReference type="ARBA" id="ARBA00022932"/>
    </source>
</evidence>
<comment type="caution">
    <text evidence="14">The sequence shown here is derived from an EMBL/GenBank/DDBJ whole genome shotgun (WGS) entry which is preliminary data.</text>
</comment>
<dbReference type="PATRIC" id="fig|999408.3.peg.4771"/>
<keyword evidence="7" id="KW-0547">Nucleotide-binding</keyword>
<dbReference type="InterPro" id="IPR027417">
    <property type="entry name" value="P-loop_NTPase"/>
</dbReference>
<evidence type="ECO:0000313" key="14">
    <source>
        <dbReference type="EMBL" id="ENZ09305.1"/>
    </source>
</evidence>
<dbReference type="SMART" id="SM00382">
    <property type="entry name" value="AAA"/>
    <property type="match status" value="1"/>
</dbReference>
<dbReference type="InterPro" id="IPR008921">
    <property type="entry name" value="DNA_pol3_clamp-load_cplx_C"/>
</dbReference>
<comment type="similarity">
    <text evidence="1">Belongs to the DnaX/STICHEL family.</text>
</comment>
<keyword evidence="6" id="KW-0479">Metal-binding</keyword>